<reference evidence="2" key="1">
    <citation type="submission" date="2023-08" db="EMBL/GenBank/DDBJ databases">
        <title>A de novo genome assembly of Solanum verrucosum Schlechtendal, a Mexican diploid species geographically isolated from the other diploid A-genome species in potato relatives.</title>
        <authorList>
            <person name="Hosaka K."/>
        </authorList>
    </citation>
    <scope>NUCLEOTIDE SEQUENCE</scope>
    <source>
        <tissue evidence="2">Young leaves</tissue>
    </source>
</reference>
<accession>A0AAF0USZ7</accession>
<evidence type="ECO:0000259" key="1">
    <source>
        <dbReference type="Pfam" id="PF24626"/>
    </source>
</evidence>
<dbReference type="Pfam" id="PF24626">
    <property type="entry name" value="SH3_Tf2-1"/>
    <property type="match status" value="1"/>
</dbReference>
<dbReference type="InterPro" id="IPR056924">
    <property type="entry name" value="SH3_Tf2-1"/>
</dbReference>
<proteinExistence type="predicted"/>
<dbReference type="EMBL" id="CP133621">
    <property type="protein sequence ID" value="WMV50576.1"/>
    <property type="molecule type" value="Genomic_DNA"/>
</dbReference>
<evidence type="ECO:0000313" key="2">
    <source>
        <dbReference type="EMBL" id="WMV50576.1"/>
    </source>
</evidence>
<feature type="domain" description="Tf2-1-like SH3-like" evidence="1">
    <location>
        <begin position="70"/>
        <end position="129"/>
    </location>
</feature>
<dbReference type="Proteomes" id="UP001234989">
    <property type="component" value="Chromosome 10"/>
</dbReference>
<evidence type="ECO:0000313" key="3">
    <source>
        <dbReference type="Proteomes" id="UP001234989"/>
    </source>
</evidence>
<sequence length="185" mass="21579">MAPFEALYDRRCRSPIGWFEVGEVALIGHEFVHEAIEKVRPIRERLKTTQSQQKSYVDVRRRDLEFEVHNWVYLKISPMKGVMRFGKKGKLSLYHILRRVGKVSYELELPNELASVHPDFHVSLLKKCVGDPTTIVPLKVMAIKKNLSYEEILVKILDRQVKKLRNKEVASVKVLWRNQLIEGST</sequence>
<keyword evidence="3" id="KW-1185">Reference proteome</keyword>
<dbReference type="AlphaFoldDB" id="A0AAF0USZ7"/>
<name>A0AAF0USZ7_SOLVR</name>
<dbReference type="PANTHER" id="PTHR46148:SF56">
    <property type="entry name" value="RETROTRANSPOSON PROTEIN"/>
    <property type="match status" value="1"/>
</dbReference>
<gene>
    <name evidence="2" type="ORF">MTR67_043961</name>
</gene>
<organism evidence="2 3">
    <name type="scientific">Solanum verrucosum</name>
    <dbReference type="NCBI Taxonomy" id="315347"/>
    <lineage>
        <taxon>Eukaryota</taxon>
        <taxon>Viridiplantae</taxon>
        <taxon>Streptophyta</taxon>
        <taxon>Embryophyta</taxon>
        <taxon>Tracheophyta</taxon>
        <taxon>Spermatophyta</taxon>
        <taxon>Magnoliopsida</taxon>
        <taxon>eudicotyledons</taxon>
        <taxon>Gunneridae</taxon>
        <taxon>Pentapetalae</taxon>
        <taxon>asterids</taxon>
        <taxon>lamiids</taxon>
        <taxon>Solanales</taxon>
        <taxon>Solanaceae</taxon>
        <taxon>Solanoideae</taxon>
        <taxon>Solaneae</taxon>
        <taxon>Solanum</taxon>
    </lineage>
</organism>
<dbReference type="PANTHER" id="PTHR46148">
    <property type="entry name" value="CHROMO DOMAIN-CONTAINING PROTEIN"/>
    <property type="match status" value="1"/>
</dbReference>
<protein>
    <recommendedName>
        <fullName evidence="1">Tf2-1-like SH3-like domain-containing protein</fullName>
    </recommendedName>
</protein>